<evidence type="ECO:0000256" key="2">
    <source>
        <dbReference type="ARBA" id="ARBA00009695"/>
    </source>
</evidence>
<evidence type="ECO:0000256" key="3">
    <source>
        <dbReference type="ARBA" id="ARBA00018111"/>
    </source>
</evidence>
<evidence type="ECO:0000256" key="1">
    <source>
        <dbReference type="ARBA" id="ARBA00004496"/>
    </source>
</evidence>
<evidence type="ECO:0000256" key="4">
    <source>
        <dbReference type="ARBA" id="ARBA00022490"/>
    </source>
</evidence>
<dbReference type="Proteomes" id="UP000305709">
    <property type="component" value="Unassembled WGS sequence"/>
</dbReference>
<dbReference type="PANTHER" id="PTHR33602">
    <property type="entry name" value="REGULATORY PROTEIN RECX FAMILY PROTEIN"/>
    <property type="match status" value="1"/>
</dbReference>
<dbReference type="AlphaFoldDB" id="A0A5C4NB62"/>
<dbReference type="InterPro" id="IPR053924">
    <property type="entry name" value="RecX_HTH_2nd"/>
</dbReference>
<dbReference type="GO" id="GO:0005737">
    <property type="term" value="C:cytoplasm"/>
    <property type="evidence" value="ECO:0007669"/>
    <property type="project" value="UniProtKB-SubCell"/>
</dbReference>
<feature type="domain" description="RecX second three-helical" evidence="6">
    <location>
        <begin position="102"/>
        <end position="141"/>
    </location>
</feature>
<dbReference type="InterPro" id="IPR036388">
    <property type="entry name" value="WH-like_DNA-bd_sf"/>
</dbReference>
<organism evidence="7 8">
    <name type="scientific">Rubellimicrobium roseum</name>
    <dbReference type="NCBI Taxonomy" id="687525"/>
    <lineage>
        <taxon>Bacteria</taxon>
        <taxon>Pseudomonadati</taxon>
        <taxon>Pseudomonadota</taxon>
        <taxon>Alphaproteobacteria</taxon>
        <taxon>Rhodobacterales</taxon>
        <taxon>Roseobacteraceae</taxon>
        <taxon>Rubellimicrobium</taxon>
    </lineage>
</organism>
<dbReference type="Gene3D" id="1.10.10.10">
    <property type="entry name" value="Winged helix-like DNA-binding domain superfamily/Winged helix DNA-binding domain"/>
    <property type="match status" value="1"/>
</dbReference>
<name>A0A5C4NB62_9RHOB</name>
<comment type="similarity">
    <text evidence="2">Belongs to the RecX family.</text>
</comment>
<proteinExistence type="inferred from homology"/>
<comment type="caution">
    <text evidence="7">The sequence shown here is derived from an EMBL/GenBank/DDBJ whole genome shotgun (WGS) entry which is preliminary data.</text>
</comment>
<reference evidence="7 8" key="1">
    <citation type="submission" date="2019-06" db="EMBL/GenBank/DDBJ databases">
        <authorList>
            <person name="Jiang L."/>
        </authorList>
    </citation>
    <scope>NUCLEOTIDE SEQUENCE [LARGE SCALE GENOMIC DNA]</scope>
    <source>
        <strain evidence="7 8">YIM 48858</strain>
    </source>
</reference>
<protein>
    <recommendedName>
        <fullName evidence="3">Regulatory protein RecX</fullName>
    </recommendedName>
</protein>
<dbReference type="OrthoDB" id="5507982at2"/>
<dbReference type="RefSeq" id="WP_139083241.1">
    <property type="nucleotide sequence ID" value="NZ_VDFV01000045.1"/>
</dbReference>
<dbReference type="Pfam" id="PF02631">
    <property type="entry name" value="RecX_HTH2"/>
    <property type="match status" value="1"/>
</dbReference>
<evidence type="ECO:0000313" key="8">
    <source>
        <dbReference type="Proteomes" id="UP000305709"/>
    </source>
</evidence>
<evidence type="ECO:0000313" key="7">
    <source>
        <dbReference type="EMBL" id="TNC63989.1"/>
    </source>
</evidence>
<comment type="subcellular location">
    <subcellularLocation>
        <location evidence="1">Cytoplasm</location>
    </subcellularLocation>
</comment>
<evidence type="ECO:0000259" key="6">
    <source>
        <dbReference type="Pfam" id="PF02631"/>
    </source>
</evidence>
<accession>A0A5C4NB62</accession>
<gene>
    <name evidence="7" type="ORF">FHG71_18805</name>
</gene>
<feature type="region of interest" description="Disordered" evidence="5">
    <location>
        <begin position="1"/>
        <end position="31"/>
    </location>
</feature>
<dbReference type="InterPro" id="IPR003783">
    <property type="entry name" value="Regulatory_RecX"/>
</dbReference>
<dbReference type="EMBL" id="VDFV01000045">
    <property type="protein sequence ID" value="TNC63989.1"/>
    <property type="molecule type" value="Genomic_DNA"/>
</dbReference>
<dbReference type="GO" id="GO:0006282">
    <property type="term" value="P:regulation of DNA repair"/>
    <property type="evidence" value="ECO:0007669"/>
    <property type="project" value="InterPro"/>
</dbReference>
<evidence type="ECO:0000256" key="5">
    <source>
        <dbReference type="SAM" id="MobiDB-lite"/>
    </source>
</evidence>
<sequence length="226" mass="25146">MTRAPRMPTKDGASGQAEGAQPARDLAAGTRPLTAARIRNIAEHYVGQRESSARMLRNVLERRLQRRLRSLAPEVAAEEREAVLPLIDAEIARLEAAGVLQDARYAEMKARSALSSGRGGRRILQDLARKGIASETAREALLEAAREVAGTAEPDLDQFDLLRTAEAEAADVFARKRRLGPYRTEPLPEDRSERSRIWRREAAAMTRAGFGLDTIRWVLDRQPEEN</sequence>
<dbReference type="PANTHER" id="PTHR33602:SF1">
    <property type="entry name" value="REGULATORY PROTEIN RECX FAMILY PROTEIN"/>
    <property type="match status" value="1"/>
</dbReference>
<keyword evidence="8" id="KW-1185">Reference proteome</keyword>
<keyword evidence="4" id="KW-0963">Cytoplasm</keyword>